<dbReference type="PANTHER" id="PTHR37476:SF1">
    <property type="entry name" value="COILED-COIL DOMAIN-CONTAINING PROTEIN 171"/>
    <property type="match status" value="1"/>
</dbReference>
<feature type="coiled-coil region" evidence="1">
    <location>
        <begin position="468"/>
        <end position="537"/>
    </location>
</feature>
<accession>A0AAN8K903</accession>
<evidence type="ECO:0008006" key="5">
    <source>
        <dbReference type="Google" id="ProtNLM"/>
    </source>
</evidence>
<name>A0AAN8K903_PATCE</name>
<dbReference type="EMBL" id="JAZGQO010000003">
    <property type="protein sequence ID" value="KAK6188346.1"/>
    <property type="molecule type" value="Genomic_DNA"/>
</dbReference>
<feature type="compositionally biased region" description="Polar residues" evidence="2">
    <location>
        <begin position="1317"/>
        <end position="1333"/>
    </location>
</feature>
<feature type="coiled-coil region" evidence="1">
    <location>
        <begin position="64"/>
        <end position="299"/>
    </location>
</feature>
<protein>
    <recommendedName>
        <fullName evidence="5">Coiled-coil domain-containing protein 171</fullName>
    </recommendedName>
</protein>
<dbReference type="PANTHER" id="PTHR37476">
    <property type="entry name" value="COILED-COIL DOMAIN-CONTAINING PROTEIN 171"/>
    <property type="match status" value="1"/>
</dbReference>
<feature type="coiled-coil region" evidence="1">
    <location>
        <begin position="628"/>
        <end position="655"/>
    </location>
</feature>
<feature type="coiled-coil region" evidence="1">
    <location>
        <begin position="328"/>
        <end position="422"/>
    </location>
</feature>
<reference evidence="3 4" key="1">
    <citation type="submission" date="2024-01" db="EMBL/GenBank/DDBJ databases">
        <title>The genome of the rayed Mediterranean limpet Patella caerulea (Linnaeus, 1758).</title>
        <authorList>
            <person name="Anh-Thu Weber A."/>
            <person name="Halstead-Nussloch G."/>
        </authorList>
    </citation>
    <scope>NUCLEOTIDE SEQUENCE [LARGE SCALE GENOMIC DNA]</scope>
    <source>
        <strain evidence="3">AATW-2023a</strain>
        <tissue evidence="3">Whole specimen</tissue>
    </source>
</reference>
<keyword evidence="1" id="KW-0175">Coiled coil</keyword>
<feature type="region of interest" description="Disordered" evidence="2">
    <location>
        <begin position="1312"/>
        <end position="1352"/>
    </location>
</feature>
<sequence>MTTEGNPMEGDIFNQASEDNDFKNQQLEDSPIRSAYRHDVSVGMFSPMNASNMTDASGSYQPELTNLRLQLRQAKIELQSEQDQVSQLRRRLNTAEKERLEATSKSNTEVANLESQQARLRTQIEKGEANRHNLEYELTRVKRDWSQHKQAQLEKENVLMATNDELKVRVKELSDEIKSMQKKMHSLNTSTEDSHKRLSRDLEEKNHLLARYHAEQEVLRTERDKLSALALQQESVIGELTDNIKDQETEMKNHTENLRRTLSELDYSKERETRLKTDLELSLQRIKTLEDNIELERAAHLETKFNSEIVQLRARDLEGGVEIEKSTNLEATKSIERLTRQIRELEQSYEEERKMKRDAVHKLDRTEKDYVNIRRQLTSEVDDKKHVINKLSKELEAHQRNFNELKEELNKAKKRQVQVEDTYSGSLKEVEELVQNFALNDKPKRPILKTKKDEGKLKKTGPNPTQIIENLKKLLTEYKKRTENTTEELSKYKKISEKHLKELENTKEMIMVKDKSLEDTQKKYTRTAKELNRVRNDHGELEGLLARMQVDLQTTSSYSDRDRTRIQELSGEIMKLVSKQKEEEEDRVNFLHGLYQQLLSGPMIRPVKDKGFKQLTFCDLSDMVYQQVTTLVSALQEADEKLKTMEETVLRKEVSLQEIQNSSEVQIQKLTSLTKERELSWQKQKDEIEAHYSKLLSDLQSRSKKNQTIADQAWEKVRATGNVQQGLQSECFDLTTKLQDVHHQNSALLAACALLSGVLFPLLSRSNELSSQRHIFEEQMTSWDLCTERALYLVNTLSAELKDTNKTPKKSKTQPVKRSPLLVFRVGVIAVMAANRLKYFGLSSTHAFVTYDAVYSGNGLLMCTGGVQPERYLFSDMNADESQNVADTSIRPGENKLVEWLTSPDLLDIVLTSMTELQQVAGQIENKNNPVETRALIGAARSSFTKLLERLSSQFPSVSLKSMCASRERHSTIRCLNRSLSKILASKPLAEKSNLASSQDLLMALQNHVLDITSRLHKVEAERKQLIQDLNQLKSQTGLTDINKMEPCSKSSDSLKFVSMEKFERVCEELNSALHREQQAQHLLQEQSRQLTELSTRLELYATDGVEKQQTLSETVQDLSELKSELKRKEQTIRQLNKQVMQYEFDKKSFQGNLTDAESALRTAAKDKEVLANYIKSIEEALEEGKRQLRKPGPHEFTLSKLLLNSDLIPNDISKAGPELIACQNLVAAFIDMYHSSVSKIKSLEEEVGAHRQHVEIMKRELSDTIHREYSNQPINAGSPEGYDLIHSISQQEFTPLKEDSEVSYCLSKPMTPVFKKNSTTPNRKNISPNKKQYGTPKSHAARPRPSTSGKR</sequence>
<evidence type="ECO:0000256" key="2">
    <source>
        <dbReference type="SAM" id="MobiDB-lite"/>
    </source>
</evidence>
<dbReference type="Proteomes" id="UP001347796">
    <property type="component" value="Unassembled WGS sequence"/>
</dbReference>
<keyword evidence="4" id="KW-1185">Reference proteome</keyword>
<feature type="coiled-coil region" evidence="1">
    <location>
        <begin position="1060"/>
        <end position="1146"/>
    </location>
</feature>
<proteinExistence type="predicted"/>
<feature type="region of interest" description="Disordered" evidence="2">
    <location>
        <begin position="1"/>
        <end position="32"/>
    </location>
</feature>
<organism evidence="3 4">
    <name type="scientific">Patella caerulea</name>
    <name type="common">Rayed Mediterranean limpet</name>
    <dbReference type="NCBI Taxonomy" id="87958"/>
    <lineage>
        <taxon>Eukaryota</taxon>
        <taxon>Metazoa</taxon>
        <taxon>Spiralia</taxon>
        <taxon>Lophotrochozoa</taxon>
        <taxon>Mollusca</taxon>
        <taxon>Gastropoda</taxon>
        <taxon>Patellogastropoda</taxon>
        <taxon>Patelloidea</taxon>
        <taxon>Patellidae</taxon>
        <taxon>Patella</taxon>
    </lineage>
</organism>
<comment type="caution">
    <text evidence="3">The sequence shown here is derived from an EMBL/GenBank/DDBJ whole genome shotgun (WGS) entry which is preliminary data.</text>
</comment>
<evidence type="ECO:0000313" key="4">
    <source>
        <dbReference type="Proteomes" id="UP001347796"/>
    </source>
</evidence>
<evidence type="ECO:0000313" key="3">
    <source>
        <dbReference type="EMBL" id="KAK6188346.1"/>
    </source>
</evidence>
<evidence type="ECO:0000256" key="1">
    <source>
        <dbReference type="SAM" id="Coils"/>
    </source>
</evidence>
<gene>
    <name evidence="3" type="ORF">SNE40_004536</name>
</gene>